<dbReference type="OrthoDB" id="3344043at2759"/>
<sequence length="578" mass="63754">MSSYDLLMDSHDENTPSIEKPPIGLTPKDRLSHISWTLFFAIFPMIVLTITFLVFVFKYRVDVLAAPYPHLAPPSLWTEFGGHYYLSLSATFITQVSWTSSVAPICATMLLTLASYPICKSYLVQTQREGSELPTPFQLSLVIRFFNGGPFGALWSWASYCRSWRQTRRRQSSPVRQVVAVTLCVTTLSFLAFLSDTWLHNSTKAVNAPVFTPPPPLEADFGLTDHFLDCTGPNASSCILGGPGTNTLFDAKGSQLVLNNDSLSTVTVLPYTDDRGTFSYFHSAWGDNTAHRSVDYTAFTYGLQTQCRPVTNQYNLVVEDSMTPFSCSPVFSETTRDFTGDTFFGVYFSDSSMAELSKQFSVPVNNTFFFAYYSNFATVTSDDRLSDDPDLVRGTHGGSIFILFCQATVLDIHYDSINGSIARFHTSPSNTSVTNLIKIPMAFSDFSTVPLEASARKAATDSGSSSELAQNFAKSYSLIALATSGQIVTTRLAVFAQGRTIHLLTAILPGPLYTFVAVNMAFVVVGIVLAIWAARVVSDPNVHDLQSRLSVAGLAAQHFDPIRARRIMLFTWIGCLRR</sequence>
<feature type="transmembrane region" description="Helical" evidence="2">
    <location>
        <begin position="512"/>
        <end position="534"/>
    </location>
</feature>
<keyword evidence="2" id="KW-0812">Transmembrane</keyword>
<keyword evidence="4" id="KW-1185">Reference proteome</keyword>
<dbReference type="AlphaFoldDB" id="A0A9P4IT95"/>
<keyword evidence="2" id="KW-1133">Transmembrane helix</keyword>
<protein>
    <submittedName>
        <fullName evidence="3">Uncharacterized protein</fullName>
    </submittedName>
</protein>
<evidence type="ECO:0000256" key="2">
    <source>
        <dbReference type="SAM" id="Phobius"/>
    </source>
</evidence>
<evidence type="ECO:0000256" key="1">
    <source>
        <dbReference type="SAM" id="MobiDB-lite"/>
    </source>
</evidence>
<feature type="transmembrane region" description="Helical" evidence="2">
    <location>
        <begin position="34"/>
        <end position="57"/>
    </location>
</feature>
<reference evidence="3" key="1">
    <citation type="journal article" date="2020" name="Stud. Mycol.">
        <title>101 Dothideomycetes genomes: a test case for predicting lifestyles and emergence of pathogens.</title>
        <authorList>
            <person name="Haridas S."/>
            <person name="Albert R."/>
            <person name="Binder M."/>
            <person name="Bloem J."/>
            <person name="Labutti K."/>
            <person name="Salamov A."/>
            <person name="Andreopoulos B."/>
            <person name="Baker S."/>
            <person name="Barry K."/>
            <person name="Bills G."/>
            <person name="Bluhm B."/>
            <person name="Cannon C."/>
            <person name="Castanera R."/>
            <person name="Culley D."/>
            <person name="Daum C."/>
            <person name="Ezra D."/>
            <person name="Gonzalez J."/>
            <person name="Henrissat B."/>
            <person name="Kuo A."/>
            <person name="Liang C."/>
            <person name="Lipzen A."/>
            <person name="Lutzoni F."/>
            <person name="Magnuson J."/>
            <person name="Mondo S."/>
            <person name="Nolan M."/>
            <person name="Ohm R."/>
            <person name="Pangilinan J."/>
            <person name="Park H.-J."/>
            <person name="Ramirez L."/>
            <person name="Alfaro M."/>
            <person name="Sun H."/>
            <person name="Tritt A."/>
            <person name="Yoshinaga Y."/>
            <person name="Zwiers L.-H."/>
            <person name="Turgeon B."/>
            <person name="Goodwin S."/>
            <person name="Spatafora J."/>
            <person name="Crous P."/>
            <person name="Grigoriev I."/>
        </authorList>
    </citation>
    <scope>NUCLEOTIDE SEQUENCE</scope>
    <source>
        <strain evidence="3">CBS 260.36</strain>
    </source>
</reference>
<name>A0A9P4IT95_9PEZI</name>
<dbReference type="EMBL" id="ML996093">
    <property type="protein sequence ID" value="KAF2148284.1"/>
    <property type="molecule type" value="Genomic_DNA"/>
</dbReference>
<feature type="transmembrane region" description="Helical" evidence="2">
    <location>
        <begin position="178"/>
        <end position="199"/>
    </location>
</feature>
<comment type="caution">
    <text evidence="3">The sequence shown here is derived from an EMBL/GenBank/DDBJ whole genome shotgun (WGS) entry which is preliminary data.</text>
</comment>
<feature type="region of interest" description="Disordered" evidence="1">
    <location>
        <begin position="1"/>
        <end position="22"/>
    </location>
</feature>
<evidence type="ECO:0000313" key="4">
    <source>
        <dbReference type="Proteomes" id="UP000799439"/>
    </source>
</evidence>
<gene>
    <name evidence="3" type="ORF">K461DRAFT_316133</name>
</gene>
<proteinExistence type="predicted"/>
<keyword evidence="2" id="KW-0472">Membrane</keyword>
<dbReference type="Proteomes" id="UP000799439">
    <property type="component" value="Unassembled WGS sequence"/>
</dbReference>
<evidence type="ECO:0000313" key="3">
    <source>
        <dbReference type="EMBL" id="KAF2148284.1"/>
    </source>
</evidence>
<accession>A0A9P4IT95</accession>
<organism evidence="3 4">
    <name type="scientific">Myriangium duriaei CBS 260.36</name>
    <dbReference type="NCBI Taxonomy" id="1168546"/>
    <lineage>
        <taxon>Eukaryota</taxon>
        <taxon>Fungi</taxon>
        <taxon>Dikarya</taxon>
        <taxon>Ascomycota</taxon>
        <taxon>Pezizomycotina</taxon>
        <taxon>Dothideomycetes</taxon>
        <taxon>Dothideomycetidae</taxon>
        <taxon>Myriangiales</taxon>
        <taxon>Myriangiaceae</taxon>
        <taxon>Myriangium</taxon>
    </lineage>
</organism>